<keyword evidence="5 6" id="KW-0472">Membrane</keyword>
<keyword evidence="4 6" id="KW-1133">Transmembrane helix</keyword>
<comment type="similarity">
    <text evidence="6">Belongs to the binding-protein-dependent transport system permease family.</text>
</comment>
<dbReference type="EMBL" id="WNZX01000012">
    <property type="protein sequence ID" value="MUG71978.1"/>
    <property type="molecule type" value="Genomic_DNA"/>
</dbReference>
<dbReference type="Proteomes" id="UP000450917">
    <property type="component" value="Unassembled WGS sequence"/>
</dbReference>
<feature type="transmembrane region" description="Helical" evidence="6">
    <location>
        <begin position="7"/>
        <end position="31"/>
    </location>
</feature>
<comment type="caution">
    <text evidence="8">The sequence shown here is derived from an EMBL/GenBank/DDBJ whole genome shotgun (WGS) entry which is preliminary data.</text>
</comment>
<sequence>MSKLARISMLAPASVILFGVTFYPFVFNLFFSLMDVNIHNFNEPRFNGLNNYSRLFLDVNFWSTLNFSAVYLAGCLLLETVFGFALALLVNRCTAGKKFWFPFLLTPMMIAPAMVGIMYLGHFDSLTGNLAYYIQTLLGISDPLLTGVLGQIVLILIDTWQWTPFIFLLVYAALQAVPSDVYEAATIDGANAWQMFGKITFPLVRPALAVAMIFRTLDLIRTFDHLYIIKGGADGFGTLSIYIYQTAFQGGDFGKASAVTFILFLLLSWAVRIMFRILMGRTLSAKKETT</sequence>
<dbReference type="Pfam" id="PF00528">
    <property type="entry name" value="BPD_transp_1"/>
    <property type="match status" value="1"/>
</dbReference>
<dbReference type="GO" id="GO:0055085">
    <property type="term" value="P:transmembrane transport"/>
    <property type="evidence" value="ECO:0007669"/>
    <property type="project" value="InterPro"/>
</dbReference>
<evidence type="ECO:0000256" key="2">
    <source>
        <dbReference type="ARBA" id="ARBA00022448"/>
    </source>
</evidence>
<dbReference type="SUPFAM" id="SSF161098">
    <property type="entry name" value="MetI-like"/>
    <property type="match status" value="1"/>
</dbReference>
<dbReference type="PANTHER" id="PTHR43759:SF1">
    <property type="entry name" value="GLUCOSE IMPORT SYSTEM PERMEASE PROTEIN GLCT"/>
    <property type="match status" value="1"/>
</dbReference>
<dbReference type="InterPro" id="IPR052730">
    <property type="entry name" value="Sugar_ABC_transporter"/>
</dbReference>
<evidence type="ECO:0000259" key="7">
    <source>
        <dbReference type="PROSITE" id="PS50928"/>
    </source>
</evidence>
<evidence type="ECO:0000256" key="5">
    <source>
        <dbReference type="ARBA" id="ARBA00023136"/>
    </source>
</evidence>
<name>A0A7X2ZD13_9BACL</name>
<feature type="transmembrane region" description="Helical" evidence="6">
    <location>
        <begin position="256"/>
        <end position="278"/>
    </location>
</feature>
<protein>
    <submittedName>
        <fullName evidence="8">ABC transporter permease subunit</fullName>
    </submittedName>
</protein>
<evidence type="ECO:0000256" key="1">
    <source>
        <dbReference type="ARBA" id="ARBA00004141"/>
    </source>
</evidence>
<proteinExistence type="inferred from homology"/>
<feature type="domain" description="ABC transmembrane type-1" evidence="7">
    <location>
        <begin position="65"/>
        <end position="274"/>
    </location>
</feature>
<evidence type="ECO:0000313" key="8">
    <source>
        <dbReference type="EMBL" id="MUG71978.1"/>
    </source>
</evidence>
<keyword evidence="3 6" id="KW-0812">Transmembrane</keyword>
<feature type="transmembrane region" description="Helical" evidence="6">
    <location>
        <begin position="193"/>
        <end position="214"/>
    </location>
</feature>
<feature type="transmembrane region" description="Helical" evidence="6">
    <location>
        <begin position="164"/>
        <end position="181"/>
    </location>
</feature>
<dbReference type="Gene3D" id="1.10.3720.10">
    <property type="entry name" value="MetI-like"/>
    <property type="match status" value="1"/>
</dbReference>
<dbReference type="InterPro" id="IPR035906">
    <property type="entry name" value="MetI-like_sf"/>
</dbReference>
<keyword evidence="2 6" id="KW-0813">Transport</keyword>
<feature type="transmembrane region" description="Helical" evidence="6">
    <location>
        <begin position="99"/>
        <end position="120"/>
    </location>
</feature>
<dbReference type="RefSeq" id="WP_127606648.1">
    <property type="nucleotide sequence ID" value="NZ_JARTHJ010000006.1"/>
</dbReference>
<comment type="subcellular location">
    <subcellularLocation>
        <location evidence="6">Cell membrane</location>
        <topology evidence="6">Multi-pass membrane protein</topology>
    </subcellularLocation>
    <subcellularLocation>
        <location evidence="1">Membrane</location>
        <topology evidence="1">Multi-pass membrane protein</topology>
    </subcellularLocation>
</comment>
<dbReference type="CDD" id="cd06261">
    <property type="entry name" value="TM_PBP2"/>
    <property type="match status" value="1"/>
</dbReference>
<dbReference type="AlphaFoldDB" id="A0A7X2ZD13"/>
<dbReference type="PROSITE" id="PS50928">
    <property type="entry name" value="ABC_TM1"/>
    <property type="match status" value="1"/>
</dbReference>
<feature type="transmembrane region" description="Helical" evidence="6">
    <location>
        <begin position="226"/>
        <end position="244"/>
    </location>
</feature>
<evidence type="ECO:0000256" key="4">
    <source>
        <dbReference type="ARBA" id="ARBA00022989"/>
    </source>
</evidence>
<feature type="transmembrane region" description="Helical" evidence="6">
    <location>
        <begin position="69"/>
        <end position="90"/>
    </location>
</feature>
<evidence type="ECO:0000256" key="6">
    <source>
        <dbReference type="RuleBase" id="RU363032"/>
    </source>
</evidence>
<dbReference type="InterPro" id="IPR000515">
    <property type="entry name" value="MetI-like"/>
</dbReference>
<dbReference type="PANTHER" id="PTHR43759">
    <property type="entry name" value="TREHALOSE TRANSPORT SYSTEM PERMEASE PROTEIN SUGA"/>
    <property type="match status" value="1"/>
</dbReference>
<feature type="transmembrane region" description="Helical" evidence="6">
    <location>
        <begin position="132"/>
        <end position="157"/>
    </location>
</feature>
<organism evidence="8 9">
    <name type="scientific">Paenibacillus validus</name>
    <dbReference type="NCBI Taxonomy" id="44253"/>
    <lineage>
        <taxon>Bacteria</taxon>
        <taxon>Bacillati</taxon>
        <taxon>Bacillota</taxon>
        <taxon>Bacilli</taxon>
        <taxon>Bacillales</taxon>
        <taxon>Paenibacillaceae</taxon>
        <taxon>Paenibacillus</taxon>
    </lineage>
</organism>
<dbReference type="GO" id="GO:0005886">
    <property type="term" value="C:plasma membrane"/>
    <property type="evidence" value="ECO:0007669"/>
    <property type="project" value="UniProtKB-SubCell"/>
</dbReference>
<evidence type="ECO:0000313" key="9">
    <source>
        <dbReference type="Proteomes" id="UP000450917"/>
    </source>
</evidence>
<accession>A0A7X2ZD13</accession>
<keyword evidence="9" id="KW-1185">Reference proteome</keyword>
<gene>
    <name evidence="8" type="ORF">GNP93_15005</name>
</gene>
<reference evidence="8 9" key="1">
    <citation type="submission" date="2019-11" db="EMBL/GenBank/DDBJ databases">
        <title>Draft genome sequences of five Paenibacillus species of dairy origin.</title>
        <authorList>
            <person name="Olajide A.M."/>
            <person name="Chen S."/>
            <person name="Lapointe G."/>
        </authorList>
    </citation>
    <scope>NUCLEOTIDE SEQUENCE [LARGE SCALE GENOMIC DNA]</scope>
    <source>
        <strain evidence="8 9">2CS3</strain>
    </source>
</reference>
<evidence type="ECO:0000256" key="3">
    <source>
        <dbReference type="ARBA" id="ARBA00022692"/>
    </source>
</evidence>